<reference evidence="4" key="1">
    <citation type="journal article" date="2011" name="Genome Res.">
        <title>Phylogeny-wide analysis of social amoeba genomes highlights ancient origins for complex intercellular communication.</title>
        <authorList>
            <person name="Heidel A.J."/>
            <person name="Lawal H.M."/>
            <person name="Felder M."/>
            <person name="Schilde C."/>
            <person name="Helps N.R."/>
            <person name="Tunggal B."/>
            <person name="Rivero F."/>
            <person name="John U."/>
            <person name="Schleicher M."/>
            <person name="Eichinger L."/>
            <person name="Platzer M."/>
            <person name="Noegel A.A."/>
            <person name="Schaap P."/>
            <person name="Gloeckner G."/>
        </authorList>
    </citation>
    <scope>NUCLEOTIDE SEQUENCE [LARGE SCALE GENOMIC DNA]</scope>
    <source>
        <strain evidence="4">SH3</strain>
    </source>
</reference>
<organism evidence="3 4">
    <name type="scientific">Cavenderia fasciculata</name>
    <name type="common">Slime mold</name>
    <name type="synonym">Dictyostelium fasciculatum</name>
    <dbReference type="NCBI Taxonomy" id="261658"/>
    <lineage>
        <taxon>Eukaryota</taxon>
        <taxon>Amoebozoa</taxon>
        <taxon>Evosea</taxon>
        <taxon>Eumycetozoa</taxon>
        <taxon>Dictyostelia</taxon>
        <taxon>Acytosteliales</taxon>
        <taxon>Cavenderiaceae</taxon>
        <taxon>Cavenderia</taxon>
    </lineage>
</organism>
<keyword evidence="1" id="KW-1133">Transmembrane helix</keyword>
<evidence type="ECO:0000313" key="3">
    <source>
        <dbReference type="EMBL" id="EGG22520.1"/>
    </source>
</evidence>
<evidence type="ECO:0000256" key="2">
    <source>
        <dbReference type="SAM" id="SignalP"/>
    </source>
</evidence>
<dbReference type="GeneID" id="14874796"/>
<dbReference type="InterPro" id="IPR053370">
    <property type="entry name" value="QS_Complex_Regulator"/>
</dbReference>
<keyword evidence="4" id="KW-1185">Reference proteome</keyword>
<dbReference type="PANTHER" id="PTHR35035:SF3">
    <property type="entry name" value="DISCOIDIN-INDUCING COMPLEX SUBUNIT B"/>
    <property type="match status" value="1"/>
</dbReference>
<accession>F4PQ57</accession>
<dbReference type="KEGG" id="dfa:DFA_04648"/>
<keyword evidence="1" id="KW-0812">Transmembrane</keyword>
<keyword evidence="1" id="KW-0472">Membrane</keyword>
<dbReference type="PANTHER" id="PTHR35035">
    <property type="entry name" value="DISCOIDIN-INDUCING COMPLEX SUBUNIT B"/>
    <property type="match status" value="1"/>
</dbReference>
<evidence type="ECO:0000256" key="1">
    <source>
        <dbReference type="SAM" id="Phobius"/>
    </source>
</evidence>
<protein>
    <recommendedName>
        <fullName evidence="5">Transmembrane protein</fullName>
    </recommendedName>
</protein>
<feature type="signal peptide" evidence="2">
    <location>
        <begin position="1"/>
        <end position="20"/>
    </location>
</feature>
<dbReference type="RefSeq" id="XP_004360371.1">
    <property type="nucleotide sequence ID" value="XM_004360314.1"/>
</dbReference>
<dbReference type="Proteomes" id="UP000007797">
    <property type="component" value="Unassembled WGS sequence"/>
</dbReference>
<feature type="transmembrane region" description="Helical" evidence="1">
    <location>
        <begin position="858"/>
        <end position="880"/>
    </location>
</feature>
<proteinExistence type="predicted"/>
<dbReference type="OrthoDB" id="21578at2759"/>
<name>F4PQ57_CACFS</name>
<gene>
    <name evidence="3" type="ORF">DFA_04648</name>
</gene>
<sequence length="922" mass="100633">MNHIYLIVLLLVLTIGHCQGAIKTWVGPPEENDWSVPSNWNPASTPTSVDDVRILDENNNTVVFSFESDVEFGSIILGSSTGPYTNGTLLFLGGFTTLGKINISSASLMYMGSFVDQTPYSYYTANLISVDKEAGLLIGNATVISQIYNYGSVLLDGRGLVAFIENSANIIFEENASYKSISFNNRNGSVELKAGVVLDLYGIENGDYSSFQKGSNLYASKGASLGIINETFYLAESNLDFNQASIYAHGVYMLIGHHSHFNMTGTYTNYDGDGGDSQFNAFESNATIVNATVHFNHSAFYLSDSQFNIFGTSDIYMIDSYILTLGTGGYLNIFGETIMRAYHSNITIDRILLLDENAKLYLSDSDLYVFGSSTTLAIATAGDSRLYLNDHSDLIVDGLFYMTNSSKVSSNLGQFFIQGYMVMQHFSMVELEDTECYLTGLIVLYDSSEMFFNNTYLYVNGSVGAFDNSTLNIDRSTLSIPGNLTLTSKFLSTDSIINVDEYFQSLGVYIGLNTDISVSGQFQSIGITIWQQTSLICNGTAKFDSQFFGEHVNITVQSGDLVFLENSNFTCTNCTISVLSGVFEYQQGTRLELFNTTLTNNGTVSSLGDVSLSPGSSITNTGLFTILSNIIANATTNNQTNHAEINNSGSINSQSNVTIDVLINNSGNFSIESNSSIYVQEFTQTDGGNLQLVGGGSITSYLNLNIRGGSVYGNGAINTSLDLNNNGQLGIKNRTSALEIYGNLTQSRNTTTVIRINTIDDFTKYKIIQSMELAGTLLVYMNKNLLGNDVNVTIISYNQTSSSGGDFGKIKVLTYDPENNDDEEEVECQAQPTKGGKNYSLLLQDCVSITSQNNRNKVIVGAVVGSIVGASVLVASYITYKKYLAKKLFQKKLNSLQVKMDANINSGLWIIGEYYSNNKRIE</sequence>
<dbReference type="AlphaFoldDB" id="F4PQ57"/>
<dbReference type="EMBL" id="GL883009">
    <property type="protein sequence ID" value="EGG22520.1"/>
    <property type="molecule type" value="Genomic_DNA"/>
</dbReference>
<feature type="chain" id="PRO_5003319472" description="Transmembrane protein" evidence="2">
    <location>
        <begin position="21"/>
        <end position="922"/>
    </location>
</feature>
<evidence type="ECO:0000313" key="4">
    <source>
        <dbReference type="Proteomes" id="UP000007797"/>
    </source>
</evidence>
<keyword evidence="2" id="KW-0732">Signal</keyword>
<evidence type="ECO:0008006" key="5">
    <source>
        <dbReference type="Google" id="ProtNLM"/>
    </source>
</evidence>
<dbReference type="OMA" id="FEENASY"/>